<proteinExistence type="predicted"/>
<dbReference type="Proteomes" id="UP000585474">
    <property type="component" value="Unassembled WGS sequence"/>
</dbReference>
<evidence type="ECO:0000313" key="3">
    <source>
        <dbReference type="Proteomes" id="UP000585474"/>
    </source>
</evidence>
<dbReference type="PANTHER" id="PTHR31267:SF7">
    <property type="entry name" value="DENTIN SIALOPHOSPHOPROTEIN-LIKE PROTEIN"/>
    <property type="match status" value="1"/>
</dbReference>
<evidence type="ECO:0000256" key="1">
    <source>
        <dbReference type="SAM" id="MobiDB-lite"/>
    </source>
</evidence>
<feature type="compositionally biased region" description="Polar residues" evidence="1">
    <location>
        <begin position="41"/>
        <end position="53"/>
    </location>
</feature>
<feature type="region of interest" description="Disordered" evidence="1">
    <location>
        <begin position="416"/>
        <end position="443"/>
    </location>
</feature>
<comment type="caution">
    <text evidence="2">The sequence shown here is derived from an EMBL/GenBank/DDBJ whole genome shotgun (WGS) entry which is preliminary data.</text>
</comment>
<feature type="region of interest" description="Disordered" evidence="1">
    <location>
        <begin position="1"/>
        <end position="63"/>
    </location>
</feature>
<dbReference type="AlphaFoldDB" id="A0A7J0H1Y7"/>
<reference evidence="2 3" key="1">
    <citation type="submission" date="2019-07" db="EMBL/GenBank/DDBJ databases">
        <title>De Novo Assembly of kiwifruit Actinidia rufa.</title>
        <authorList>
            <person name="Sugita-Konishi S."/>
            <person name="Sato K."/>
            <person name="Mori E."/>
            <person name="Abe Y."/>
            <person name="Kisaki G."/>
            <person name="Hamano K."/>
            <person name="Suezawa K."/>
            <person name="Otani M."/>
            <person name="Fukuda T."/>
            <person name="Manabe T."/>
            <person name="Gomi K."/>
            <person name="Tabuchi M."/>
            <person name="Akimitsu K."/>
            <person name="Kataoka I."/>
        </authorList>
    </citation>
    <scope>NUCLEOTIDE SEQUENCE [LARGE SCALE GENOMIC DNA]</scope>
    <source>
        <strain evidence="3">cv. Fuchu</strain>
    </source>
</reference>
<dbReference type="PANTHER" id="PTHR31267">
    <property type="entry name" value="DENTIN SIALOPHOSPHOPROTEIN-LIKE PROTEIN"/>
    <property type="match status" value="1"/>
</dbReference>
<accession>A0A7J0H1Y7</accession>
<evidence type="ECO:0000313" key="2">
    <source>
        <dbReference type="EMBL" id="GFZ17028.1"/>
    </source>
</evidence>
<dbReference type="EMBL" id="BJWL01000026">
    <property type="protein sequence ID" value="GFZ17028.1"/>
    <property type="molecule type" value="Genomic_DNA"/>
</dbReference>
<keyword evidence="3" id="KW-1185">Reference proteome</keyword>
<dbReference type="OrthoDB" id="1630099at2759"/>
<organism evidence="2 3">
    <name type="scientific">Actinidia rufa</name>
    <dbReference type="NCBI Taxonomy" id="165716"/>
    <lineage>
        <taxon>Eukaryota</taxon>
        <taxon>Viridiplantae</taxon>
        <taxon>Streptophyta</taxon>
        <taxon>Embryophyta</taxon>
        <taxon>Tracheophyta</taxon>
        <taxon>Spermatophyta</taxon>
        <taxon>Magnoliopsida</taxon>
        <taxon>eudicotyledons</taxon>
        <taxon>Gunneridae</taxon>
        <taxon>Pentapetalae</taxon>
        <taxon>asterids</taxon>
        <taxon>Ericales</taxon>
        <taxon>Actinidiaceae</taxon>
        <taxon>Actinidia</taxon>
    </lineage>
</organism>
<gene>
    <name evidence="2" type="ORF">Acr_26g0002980</name>
</gene>
<name>A0A7J0H1Y7_9ERIC</name>
<protein>
    <submittedName>
        <fullName evidence="2">Uncharacterized protein</fullName>
    </submittedName>
</protein>
<sequence>MARSRRGVDVSGNCGDGQAAEPINQRRRHAQRTAPNVVDGSEQNIENPGQGSEPNVGGGSEANIRNQDGMLQQLMQALIGVVQNQATMGPQSGISELKRLAPPAFKWATDLLESSWPENPCGKGSTSHVPETTRNDIGLEEEWSDLSSHNTEVAPVNRQPSSYEGVPGFQQYGQKSLHEHGERLQMDSTHRSIPKSSEEGSKWLSRVPLQKPLAEGIQIYGDAAYSLDAEMTPKSTSGFCANQQKVSSHNFSQPQYKPNDCNVGETVALRQDAVLKTHENGNKFQHLPEKMSHGGHVWKAKAGPNSTMGLEHGMSLMGSSQVNREDSSSNNLAAIPNSCTGMASQETSQLLPKTMKVHYLQGYMLDLQGNEKEVDDAPPKGTPPGFTLGRMFRNYCDGTRTEGAFRLDKMKFKSNRSKRRASRLVGGGGVRAKGSHGRSQRSLEGGAGADVALLCNFGGCGGLDHKTRGDTFGRSFRKGGSNDGWVKEKFGRFSKFVWKEEETSE</sequence>